<comment type="caution">
    <text evidence="1">The sequence shown here is derived from an EMBL/GenBank/DDBJ whole genome shotgun (WGS) entry which is preliminary data.</text>
</comment>
<keyword evidence="2" id="KW-1185">Reference proteome</keyword>
<dbReference type="AlphaFoldDB" id="A0A437A7H2"/>
<evidence type="ECO:0000313" key="2">
    <source>
        <dbReference type="Proteomes" id="UP000283090"/>
    </source>
</evidence>
<sequence length="82" mass="8824">MRLGLSSPNLTLGSMSEALTCQMVWRPMSPLDNKAIAQKSTNGHLITKAFGFKTGKQEVPSLPRSPFVASYTQLSIAASILT</sequence>
<reference evidence="1 2" key="1">
    <citation type="submission" date="2019-01" db="EMBL/GenBank/DDBJ databases">
        <title>Intercellular communication is required for trap formation in the nematode-trapping fungus Duddingtonia flagrans.</title>
        <authorList>
            <person name="Youssar L."/>
            <person name="Wernet V."/>
            <person name="Hensel N."/>
            <person name="Hildebrandt H.-G."/>
            <person name="Fischer R."/>
        </authorList>
    </citation>
    <scope>NUCLEOTIDE SEQUENCE [LARGE SCALE GENOMIC DNA]</scope>
    <source>
        <strain evidence="1 2">CBS H-5679</strain>
    </source>
</reference>
<dbReference type="RefSeq" id="XP_067492454.1">
    <property type="nucleotide sequence ID" value="XM_067634380.1"/>
</dbReference>
<proteinExistence type="predicted"/>
<dbReference type="VEuPathDB" id="FungiDB:DFL_005161"/>
<protein>
    <submittedName>
        <fullName evidence="1">Uncharacterized protein</fullName>
    </submittedName>
</protein>
<organism evidence="1 2">
    <name type="scientific">Arthrobotrys flagrans</name>
    <name type="common">Nematode-trapping fungus</name>
    <name type="synonym">Trichothecium flagrans</name>
    <dbReference type="NCBI Taxonomy" id="97331"/>
    <lineage>
        <taxon>Eukaryota</taxon>
        <taxon>Fungi</taxon>
        <taxon>Dikarya</taxon>
        <taxon>Ascomycota</taxon>
        <taxon>Pezizomycotina</taxon>
        <taxon>Orbiliomycetes</taxon>
        <taxon>Orbiliales</taxon>
        <taxon>Orbiliaceae</taxon>
        <taxon>Arthrobotrys</taxon>
    </lineage>
</organism>
<dbReference type="EMBL" id="SAEB01000006">
    <property type="protein sequence ID" value="RVD86910.1"/>
    <property type="molecule type" value="Genomic_DNA"/>
</dbReference>
<dbReference type="GeneID" id="93587472"/>
<accession>A0A437A7H2</accession>
<evidence type="ECO:0000313" key="1">
    <source>
        <dbReference type="EMBL" id="RVD86910.1"/>
    </source>
</evidence>
<dbReference type="Proteomes" id="UP000283090">
    <property type="component" value="Unassembled WGS sequence"/>
</dbReference>
<gene>
    <name evidence="1" type="ORF">DFL_005161</name>
</gene>
<name>A0A437A7H2_ARTFL</name>